<dbReference type="EMBL" id="BMGR01000005">
    <property type="protein sequence ID" value="GGG02146.1"/>
    <property type="molecule type" value="Genomic_DNA"/>
</dbReference>
<evidence type="ECO:0000313" key="1">
    <source>
        <dbReference type="EMBL" id="GGG02146.1"/>
    </source>
</evidence>
<sequence>MPRLSEIDGNETTQLCLFLKFATEKWHLESLQSGKLRMNNLKRFIDMEKNEGKKGMGDLLEVSNVINLLNFKLIDPDTDEVIFEGKSSRGVMTLNHCTPKPVFCLAMVDSKMLEVIEEDDKCYKCKVVFLDIQKRRFIEDFGNHVMVLPVSGFLERVIKAFDKHEYGYVYQPVLYDDFNVNHSNRLKSFEEENTDVFFWKDKSIEYQNEFRIVILNKDIEEPLVTEIGDLSDISFITTSEKLFMNELILSVNK</sequence>
<proteinExistence type="predicted"/>
<gene>
    <name evidence="1" type="ORF">GCM10010916_19150</name>
</gene>
<accession>A0A917CWG9</accession>
<dbReference type="AlphaFoldDB" id="A0A917CWG9"/>
<reference evidence="1" key="2">
    <citation type="submission" date="2020-09" db="EMBL/GenBank/DDBJ databases">
        <authorList>
            <person name="Sun Q."/>
            <person name="Zhou Y."/>
        </authorList>
    </citation>
    <scope>NUCLEOTIDE SEQUENCE</scope>
    <source>
        <strain evidence="1">CGMCC 1.12987</strain>
    </source>
</reference>
<organism evidence="1 2">
    <name type="scientific">Paenibacillus abyssi</name>
    <dbReference type="NCBI Taxonomy" id="1340531"/>
    <lineage>
        <taxon>Bacteria</taxon>
        <taxon>Bacillati</taxon>
        <taxon>Bacillota</taxon>
        <taxon>Bacilli</taxon>
        <taxon>Bacillales</taxon>
        <taxon>Paenibacillaceae</taxon>
        <taxon>Paenibacillus</taxon>
    </lineage>
</organism>
<name>A0A917CWG9_9BACL</name>
<comment type="caution">
    <text evidence="1">The sequence shown here is derived from an EMBL/GenBank/DDBJ whole genome shotgun (WGS) entry which is preliminary data.</text>
</comment>
<keyword evidence="2" id="KW-1185">Reference proteome</keyword>
<protein>
    <submittedName>
        <fullName evidence="1">Uncharacterized protein</fullName>
    </submittedName>
</protein>
<dbReference type="Proteomes" id="UP000644756">
    <property type="component" value="Unassembled WGS sequence"/>
</dbReference>
<reference evidence="1" key="1">
    <citation type="journal article" date="2014" name="Int. J. Syst. Evol. Microbiol.">
        <title>Complete genome sequence of Corynebacterium casei LMG S-19264T (=DSM 44701T), isolated from a smear-ripened cheese.</title>
        <authorList>
            <consortium name="US DOE Joint Genome Institute (JGI-PGF)"/>
            <person name="Walter F."/>
            <person name="Albersmeier A."/>
            <person name="Kalinowski J."/>
            <person name="Ruckert C."/>
        </authorList>
    </citation>
    <scope>NUCLEOTIDE SEQUENCE</scope>
    <source>
        <strain evidence="1">CGMCC 1.12987</strain>
    </source>
</reference>
<dbReference type="RefSeq" id="WP_188530830.1">
    <property type="nucleotide sequence ID" value="NZ_BMGR01000005.1"/>
</dbReference>
<evidence type="ECO:0000313" key="2">
    <source>
        <dbReference type="Proteomes" id="UP000644756"/>
    </source>
</evidence>